<evidence type="ECO:0000313" key="5">
    <source>
        <dbReference type="EMBL" id="KAL2866738.1"/>
    </source>
</evidence>
<keyword evidence="2" id="KW-0408">Iron</keyword>
<name>A0ABR4LQC7_9EURO</name>
<dbReference type="Pfam" id="PF06155">
    <property type="entry name" value="GBBH-like_N"/>
    <property type="match status" value="1"/>
</dbReference>
<evidence type="ECO:0000259" key="4">
    <source>
        <dbReference type="Pfam" id="PF06155"/>
    </source>
</evidence>
<comment type="caution">
    <text evidence="5">The sequence shown here is derived from an EMBL/GenBank/DDBJ whole genome shotgun (WGS) entry which is preliminary data.</text>
</comment>
<proteinExistence type="predicted"/>
<reference evidence="5 6" key="1">
    <citation type="submission" date="2024-07" db="EMBL/GenBank/DDBJ databases">
        <title>Section-level genome sequencing and comparative genomics of Aspergillus sections Usti and Cavernicolus.</title>
        <authorList>
            <consortium name="Lawrence Berkeley National Laboratory"/>
            <person name="Nybo J.L."/>
            <person name="Vesth T.C."/>
            <person name="Theobald S."/>
            <person name="Frisvad J.C."/>
            <person name="Larsen T.O."/>
            <person name="Kjaerboelling I."/>
            <person name="Rothschild-Mancinelli K."/>
            <person name="Lyhne E.K."/>
            <person name="Kogle M.E."/>
            <person name="Barry K."/>
            <person name="Clum A."/>
            <person name="Na H."/>
            <person name="Ledsgaard L."/>
            <person name="Lin J."/>
            <person name="Lipzen A."/>
            <person name="Kuo A."/>
            <person name="Riley R."/>
            <person name="Mondo S."/>
            <person name="Labutti K."/>
            <person name="Haridas S."/>
            <person name="Pangalinan J."/>
            <person name="Salamov A.A."/>
            <person name="Simmons B.A."/>
            <person name="Magnuson J.K."/>
            <person name="Chen J."/>
            <person name="Drula E."/>
            <person name="Henrissat B."/>
            <person name="Wiebenga A."/>
            <person name="Lubbers R.J."/>
            <person name="Gomes A.C."/>
            <person name="Macurrencykelacurrency M.R."/>
            <person name="Stajich J."/>
            <person name="Grigoriev I.V."/>
            <person name="Mortensen U.H."/>
            <person name="De Vries R.P."/>
            <person name="Baker S.E."/>
            <person name="Andersen M.R."/>
        </authorList>
    </citation>
    <scope>NUCLEOTIDE SEQUENCE [LARGE SCALE GENOMIC DNA]</scope>
    <source>
        <strain evidence="5 6">CBS 449.75</strain>
    </source>
</reference>
<evidence type="ECO:0000313" key="6">
    <source>
        <dbReference type="Proteomes" id="UP001610432"/>
    </source>
</evidence>
<dbReference type="InterPro" id="IPR038492">
    <property type="entry name" value="GBBH-like_N_sf"/>
</dbReference>
<dbReference type="GeneID" id="98144318"/>
<dbReference type="RefSeq" id="XP_070885717.1">
    <property type="nucleotide sequence ID" value="XM_071029246.1"/>
</dbReference>
<dbReference type="InterPro" id="IPR010376">
    <property type="entry name" value="GBBH-like_N"/>
</dbReference>
<evidence type="ECO:0000256" key="2">
    <source>
        <dbReference type="ARBA" id="ARBA00023004"/>
    </source>
</evidence>
<dbReference type="Gene3D" id="3.30.2020.30">
    <property type="match status" value="1"/>
</dbReference>
<gene>
    <name evidence="5" type="ORF">BJX67DRAFT_354799</name>
</gene>
<dbReference type="EMBL" id="JBFXLQ010000023">
    <property type="protein sequence ID" value="KAL2866738.1"/>
    <property type="molecule type" value="Genomic_DNA"/>
</dbReference>
<evidence type="ECO:0000256" key="1">
    <source>
        <dbReference type="ARBA" id="ARBA00022723"/>
    </source>
</evidence>
<protein>
    <recommendedName>
        <fullName evidence="4">Gamma-butyrobetaine hydroxylase-like N-terminal domain-containing protein</fullName>
    </recommendedName>
</protein>
<evidence type="ECO:0000256" key="3">
    <source>
        <dbReference type="SAM" id="MobiDB-lite"/>
    </source>
</evidence>
<organism evidence="5 6">
    <name type="scientific">Aspergillus lucknowensis</name>
    <dbReference type="NCBI Taxonomy" id="176173"/>
    <lineage>
        <taxon>Eukaryota</taxon>
        <taxon>Fungi</taxon>
        <taxon>Dikarya</taxon>
        <taxon>Ascomycota</taxon>
        <taxon>Pezizomycotina</taxon>
        <taxon>Eurotiomycetes</taxon>
        <taxon>Eurotiomycetidae</taxon>
        <taxon>Eurotiales</taxon>
        <taxon>Aspergillaceae</taxon>
        <taxon>Aspergillus</taxon>
        <taxon>Aspergillus subgen. Nidulantes</taxon>
    </lineage>
</organism>
<sequence>MNRSLLWALRPLRPIGVPKSNGLRVPSRNLSAASVSLARTVPPHLSPNPKVPLRSLRRNHSVSETSEAESESSTNEVPTEGASETTEPKQVEREVILPVAAIKGRSASFGKIWLRDNCQCSKCVHPDTRQRIVDTFSLPEDLTVLDTKVRKGKVQVKCIVQWACS</sequence>
<accession>A0ABR4LQC7</accession>
<keyword evidence="6" id="KW-1185">Reference proteome</keyword>
<keyword evidence="1" id="KW-0479">Metal-binding</keyword>
<dbReference type="Proteomes" id="UP001610432">
    <property type="component" value="Unassembled WGS sequence"/>
</dbReference>
<feature type="region of interest" description="Disordered" evidence="3">
    <location>
        <begin position="40"/>
        <end position="90"/>
    </location>
</feature>
<feature type="domain" description="Gamma-butyrobetaine hydroxylase-like N-terminal" evidence="4">
    <location>
        <begin position="103"/>
        <end position="154"/>
    </location>
</feature>